<accession>A0ABP6SMK2</accession>
<reference evidence="2" key="1">
    <citation type="journal article" date="2019" name="Int. J. Syst. Evol. Microbiol.">
        <title>The Global Catalogue of Microorganisms (GCM) 10K type strain sequencing project: providing services to taxonomists for standard genome sequencing and annotation.</title>
        <authorList>
            <consortium name="The Broad Institute Genomics Platform"/>
            <consortium name="The Broad Institute Genome Sequencing Center for Infectious Disease"/>
            <person name="Wu L."/>
            <person name="Ma J."/>
        </authorList>
    </citation>
    <scope>NUCLEOTIDE SEQUENCE [LARGE SCALE GENOMIC DNA]</scope>
    <source>
        <strain evidence="2">JCM 9651</strain>
    </source>
</reference>
<sequence length="210" mass="22777">MATAYGIQPEQVLGHFTVTGSRPRHESGAVRADVELLLNGAGQRMLTELSGVGLEVLSRALPAFSVEDTKAGGDEGVARAVWRVGGAVAGRWRSGAGCARHGAAGPGRGSYATRRGGIGCAHGMHCGGWTRTPTRSWSIWICAACQKCWPRGGGGRLWLGVRGGLRWRPSRCSAWRTRSWRWWDQALYWEQEKRGVALGRSSWQISGPEH</sequence>
<organism evidence="1 2">
    <name type="scientific">Streptomyces sannanensis</name>
    <dbReference type="NCBI Taxonomy" id="285536"/>
    <lineage>
        <taxon>Bacteria</taxon>
        <taxon>Bacillati</taxon>
        <taxon>Actinomycetota</taxon>
        <taxon>Actinomycetes</taxon>
        <taxon>Kitasatosporales</taxon>
        <taxon>Streptomycetaceae</taxon>
        <taxon>Streptomyces</taxon>
    </lineage>
</organism>
<name>A0ABP6SMK2_9ACTN</name>
<evidence type="ECO:0000313" key="1">
    <source>
        <dbReference type="EMBL" id="GAA3380865.1"/>
    </source>
</evidence>
<comment type="caution">
    <text evidence="1">The sequence shown here is derived from an EMBL/GenBank/DDBJ whole genome shotgun (WGS) entry which is preliminary data.</text>
</comment>
<proteinExistence type="predicted"/>
<evidence type="ECO:0000313" key="2">
    <source>
        <dbReference type="Proteomes" id="UP001499990"/>
    </source>
</evidence>
<dbReference type="Proteomes" id="UP001499990">
    <property type="component" value="Unassembled WGS sequence"/>
</dbReference>
<dbReference type="EMBL" id="BAAAYL010000002">
    <property type="protein sequence ID" value="GAA3380865.1"/>
    <property type="molecule type" value="Genomic_DNA"/>
</dbReference>
<protein>
    <submittedName>
        <fullName evidence="1">Uncharacterized protein</fullName>
    </submittedName>
</protein>
<keyword evidence="2" id="KW-1185">Reference proteome</keyword>
<gene>
    <name evidence="1" type="ORF">GCM10020367_69870</name>
</gene>